<proteinExistence type="predicted"/>
<sequence length="390" mass="45092">MRRLVRRLLHWGKKDEQPALLPLPSLQPVDRDAWTPDEQRQSRFFSLPAEIRHMIVCAAFGERTVHIDLRLRPRLYTVETAKGCSPSRFHAGYLSLLTRWDLTLRPGIDVRTEEDKKLAWRWYGCVCHRNRPGETAVQPFNDICLQGRGLCSDYPGNVPDKCMIGAMGYLLSCKRSYREGCLVLYQTNIVFIESTPLLDRLLRQGMSPGAPRLTGPGVQLVRALHLKVDYMLFHEWDPEREAKDRAWFLQDLNLLQRVFPRLQRLQLIFTGDMYYQCLPAPMNNVPELDTIVFAPLMEAKGKMGLKDFSVTLPIDVFLNLMKLVREWKSREIARRHIKEFKTSCGIRVWYPFGTAEDGPGQTERGFYLKSGEVGTWFWTADGSHGRVGHR</sequence>
<reference evidence="1" key="2">
    <citation type="submission" date="2023-05" db="EMBL/GenBank/DDBJ databases">
        <authorList>
            <consortium name="Lawrence Berkeley National Laboratory"/>
            <person name="Steindorff A."/>
            <person name="Hensen N."/>
            <person name="Bonometti L."/>
            <person name="Westerberg I."/>
            <person name="Brannstrom I.O."/>
            <person name="Guillou S."/>
            <person name="Cros-Aarteil S."/>
            <person name="Calhoun S."/>
            <person name="Haridas S."/>
            <person name="Kuo A."/>
            <person name="Mondo S."/>
            <person name="Pangilinan J."/>
            <person name="Riley R."/>
            <person name="Labutti K."/>
            <person name="Andreopoulos B."/>
            <person name="Lipzen A."/>
            <person name="Chen C."/>
            <person name="Yanf M."/>
            <person name="Daum C."/>
            <person name="Ng V."/>
            <person name="Clum A."/>
            <person name="Ohm R."/>
            <person name="Martin F."/>
            <person name="Silar P."/>
            <person name="Natvig D."/>
            <person name="Lalanne C."/>
            <person name="Gautier V."/>
            <person name="Ament-Velasquez S.L."/>
            <person name="Kruys A."/>
            <person name="Hutchinson M.I."/>
            <person name="Powell A.J."/>
            <person name="Barry K."/>
            <person name="Miller A.N."/>
            <person name="Grigoriev I.V."/>
            <person name="Debuchy R."/>
            <person name="Gladieux P."/>
            <person name="Thoren M.H."/>
            <person name="Johannesson H."/>
        </authorList>
    </citation>
    <scope>NUCLEOTIDE SEQUENCE</scope>
    <source>
        <strain evidence="1">CBS 103.79</strain>
    </source>
</reference>
<name>A0AAN6RQJ4_9PEZI</name>
<keyword evidence="2" id="KW-1185">Reference proteome</keyword>
<evidence type="ECO:0000313" key="2">
    <source>
        <dbReference type="Proteomes" id="UP001303889"/>
    </source>
</evidence>
<accession>A0AAN6RQJ4</accession>
<dbReference type="AlphaFoldDB" id="A0AAN6RQJ4"/>
<dbReference type="Proteomes" id="UP001303889">
    <property type="component" value="Unassembled WGS sequence"/>
</dbReference>
<dbReference type="PANTHER" id="PTHR38790:SF4">
    <property type="entry name" value="2EXR DOMAIN-CONTAINING PROTEIN"/>
    <property type="match status" value="1"/>
</dbReference>
<protein>
    <submittedName>
        <fullName evidence="1">Uncharacterized protein</fullName>
    </submittedName>
</protein>
<evidence type="ECO:0000313" key="1">
    <source>
        <dbReference type="EMBL" id="KAK3898788.1"/>
    </source>
</evidence>
<reference evidence="1" key="1">
    <citation type="journal article" date="2023" name="Mol. Phylogenet. Evol.">
        <title>Genome-scale phylogeny and comparative genomics of the fungal order Sordariales.</title>
        <authorList>
            <person name="Hensen N."/>
            <person name="Bonometti L."/>
            <person name="Westerberg I."/>
            <person name="Brannstrom I.O."/>
            <person name="Guillou S."/>
            <person name="Cros-Aarteil S."/>
            <person name="Calhoun S."/>
            <person name="Haridas S."/>
            <person name="Kuo A."/>
            <person name="Mondo S."/>
            <person name="Pangilinan J."/>
            <person name="Riley R."/>
            <person name="LaButti K."/>
            <person name="Andreopoulos B."/>
            <person name="Lipzen A."/>
            <person name="Chen C."/>
            <person name="Yan M."/>
            <person name="Daum C."/>
            <person name="Ng V."/>
            <person name="Clum A."/>
            <person name="Steindorff A."/>
            <person name="Ohm R.A."/>
            <person name="Martin F."/>
            <person name="Silar P."/>
            <person name="Natvig D.O."/>
            <person name="Lalanne C."/>
            <person name="Gautier V."/>
            <person name="Ament-Velasquez S.L."/>
            <person name="Kruys A."/>
            <person name="Hutchinson M.I."/>
            <person name="Powell A.J."/>
            <person name="Barry K."/>
            <person name="Miller A.N."/>
            <person name="Grigoriev I.V."/>
            <person name="Debuchy R."/>
            <person name="Gladieux P."/>
            <person name="Hiltunen Thoren M."/>
            <person name="Johannesson H."/>
        </authorList>
    </citation>
    <scope>NUCLEOTIDE SEQUENCE</scope>
    <source>
        <strain evidence="1">CBS 103.79</strain>
    </source>
</reference>
<dbReference type="EMBL" id="MU855880">
    <property type="protein sequence ID" value="KAK3898788.1"/>
    <property type="molecule type" value="Genomic_DNA"/>
</dbReference>
<gene>
    <name evidence="1" type="ORF">C8A05DRAFT_18683</name>
</gene>
<comment type="caution">
    <text evidence="1">The sequence shown here is derived from an EMBL/GenBank/DDBJ whole genome shotgun (WGS) entry which is preliminary data.</text>
</comment>
<dbReference type="PANTHER" id="PTHR38790">
    <property type="entry name" value="2EXR DOMAIN-CONTAINING PROTEIN-RELATED"/>
    <property type="match status" value="1"/>
</dbReference>
<organism evidence="1 2">
    <name type="scientific">Staphylotrichum tortipilum</name>
    <dbReference type="NCBI Taxonomy" id="2831512"/>
    <lineage>
        <taxon>Eukaryota</taxon>
        <taxon>Fungi</taxon>
        <taxon>Dikarya</taxon>
        <taxon>Ascomycota</taxon>
        <taxon>Pezizomycotina</taxon>
        <taxon>Sordariomycetes</taxon>
        <taxon>Sordariomycetidae</taxon>
        <taxon>Sordariales</taxon>
        <taxon>Chaetomiaceae</taxon>
        <taxon>Staphylotrichum</taxon>
    </lineage>
</organism>